<evidence type="ECO:0000313" key="2">
    <source>
        <dbReference type="Proteomes" id="UP000689967"/>
    </source>
</evidence>
<accession>A0ABS6H3G1</accession>
<protein>
    <recommendedName>
        <fullName evidence="3">Abi-like protein</fullName>
    </recommendedName>
</protein>
<name>A0ABS6H3G1_9PROT</name>
<comment type="caution">
    <text evidence="1">The sequence shown here is derived from an EMBL/GenBank/DDBJ whole genome shotgun (WGS) entry which is preliminary data.</text>
</comment>
<proteinExistence type="predicted"/>
<sequence length="67" mass="8229">MRAIAFRDLQLIRRFRNRIAHHEPIFKRDLTADYQRLHELVGWRSQTAAQWMHRRQQATMLISRMPT</sequence>
<keyword evidence="2" id="KW-1185">Reference proteome</keyword>
<dbReference type="Proteomes" id="UP000689967">
    <property type="component" value="Unassembled WGS sequence"/>
</dbReference>
<dbReference type="EMBL" id="JAERQM010000001">
    <property type="protein sequence ID" value="MBU8543215.1"/>
    <property type="molecule type" value="Genomic_DNA"/>
</dbReference>
<evidence type="ECO:0000313" key="1">
    <source>
        <dbReference type="EMBL" id="MBU8543215.1"/>
    </source>
</evidence>
<organism evidence="1 2">
    <name type="scientific">Falsiroseomonas oleicola</name>
    <dbReference type="NCBI Taxonomy" id="2801474"/>
    <lineage>
        <taxon>Bacteria</taxon>
        <taxon>Pseudomonadati</taxon>
        <taxon>Pseudomonadota</taxon>
        <taxon>Alphaproteobacteria</taxon>
        <taxon>Acetobacterales</taxon>
        <taxon>Roseomonadaceae</taxon>
        <taxon>Falsiroseomonas</taxon>
    </lineage>
</organism>
<gene>
    <name evidence="1" type="ORF">JJQ90_05830</name>
</gene>
<evidence type="ECO:0008006" key="3">
    <source>
        <dbReference type="Google" id="ProtNLM"/>
    </source>
</evidence>
<reference evidence="1 2" key="1">
    <citation type="submission" date="2021-01" db="EMBL/GenBank/DDBJ databases">
        <title>Roseomonas sp. nov, a bacterium isolated from an oil production mixture in Yumen Oilfield.</title>
        <authorList>
            <person name="Wu D."/>
        </authorList>
    </citation>
    <scope>NUCLEOTIDE SEQUENCE [LARGE SCALE GENOMIC DNA]</scope>
    <source>
        <strain evidence="1 2">ROY-5-3</strain>
    </source>
</reference>